<keyword evidence="2" id="KW-1185">Reference proteome</keyword>
<accession>A0ACC1S1E1</accession>
<organism evidence="1 2">
    <name type="scientific">Fusarium decemcellulare</name>
    <dbReference type="NCBI Taxonomy" id="57161"/>
    <lineage>
        <taxon>Eukaryota</taxon>
        <taxon>Fungi</taxon>
        <taxon>Dikarya</taxon>
        <taxon>Ascomycota</taxon>
        <taxon>Pezizomycotina</taxon>
        <taxon>Sordariomycetes</taxon>
        <taxon>Hypocreomycetidae</taxon>
        <taxon>Hypocreales</taxon>
        <taxon>Nectriaceae</taxon>
        <taxon>Fusarium</taxon>
        <taxon>Fusarium decemcellulare species complex</taxon>
    </lineage>
</organism>
<name>A0ACC1S1E1_9HYPO</name>
<gene>
    <name evidence="1" type="ORF">NM208_g9618</name>
</gene>
<evidence type="ECO:0000313" key="1">
    <source>
        <dbReference type="EMBL" id="KAJ3529755.1"/>
    </source>
</evidence>
<proteinExistence type="predicted"/>
<dbReference type="EMBL" id="JANRMS010001252">
    <property type="protein sequence ID" value="KAJ3529755.1"/>
    <property type="molecule type" value="Genomic_DNA"/>
</dbReference>
<protein>
    <submittedName>
        <fullName evidence="1">Uncharacterized protein</fullName>
    </submittedName>
</protein>
<reference evidence="1" key="1">
    <citation type="submission" date="2022-08" db="EMBL/GenBank/DDBJ databases">
        <title>Genome Sequence of Fusarium decemcellulare.</title>
        <authorList>
            <person name="Buettner E."/>
        </authorList>
    </citation>
    <scope>NUCLEOTIDE SEQUENCE</scope>
    <source>
        <strain evidence="1">Babe19</strain>
    </source>
</reference>
<sequence length="379" mass="42016">MMERQPMPARGEVLDGLSQLERSELPDIRDIAKPSLHEADLGSSFAKGLALDGKADQLYVELTFRNQGHATHAQARLVETHFWENSSIGNGKVRDALQPLPSLQATPVYLGADFACPPGCFFFHILLKGYGPLASLLHFMVYRIRLCASPAAERSIRPSKPTGAMSLYPSVAALVFQASWPDDVPIVSGKDPNVNGSACQATDPTARERALGTWPWPVEKRHRSLPAWISSKMPARRINKVDFLMAVRRQRAGALNSAGPPLVVQPGFVPPPIQGYLLDSFTARMDQTCGRLGNLSYRCDVLRAEEEIKAYAYFFRGPRGWQTLLASLQRWINAGSLTMIRGDDSPLPHVRFSMEEVEISGDFMLLRRKEQDSIMLGSD</sequence>
<comment type="caution">
    <text evidence="1">The sequence shown here is derived from an EMBL/GenBank/DDBJ whole genome shotgun (WGS) entry which is preliminary data.</text>
</comment>
<evidence type="ECO:0000313" key="2">
    <source>
        <dbReference type="Proteomes" id="UP001148629"/>
    </source>
</evidence>
<dbReference type="Proteomes" id="UP001148629">
    <property type="component" value="Unassembled WGS sequence"/>
</dbReference>